<evidence type="ECO:0000256" key="6">
    <source>
        <dbReference type="ARBA" id="ARBA00022989"/>
    </source>
</evidence>
<keyword evidence="3 8" id="KW-0812">Transmembrane</keyword>
<evidence type="ECO:0000256" key="3">
    <source>
        <dbReference type="ARBA" id="ARBA00022692"/>
    </source>
</evidence>
<sequence>MPFADRDTELSLCTWSNVNCDSNYVIFVTLSSMGFFGTLSPKIGILKNLKTFSLQGNGTTGGLPEEFGNLSSLTSLKLENNHLTGQIPSTLGNLKKLQDFEPKQSQWKYP</sequence>
<evidence type="ECO:0000256" key="2">
    <source>
        <dbReference type="ARBA" id="ARBA00022614"/>
    </source>
</evidence>
<keyword evidence="10" id="KW-1185">Reference proteome</keyword>
<proteinExistence type="predicted"/>
<keyword evidence="4" id="KW-0732">Signal</keyword>
<gene>
    <name evidence="9" type="ORF">NE237_018936</name>
</gene>
<organism evidence="9 10">
    <name type="scientific">Protea cynaroides</name>
    <dbReference type="NCBI Taxonomy" id="273540"/>
    <lineage>
        <taxon>Eukaryota</taxon>
        <taxon>Viridiplantae</taxon>
        <taxon>Streptophyta</taxon>
        <taxon>Embryophyta</taxon>
        <taxon>Tracheophyta</taxon>
        <taxon>Spermatophyta</taxon>
        <taxon>Magnoliopsida</taxon>
        <taxon>Proteales</taxon>
        <taxon>Proteaceae</taxon>
        <taxon>Protea</taxon>
    </lineage>
</organism>
<dbReference type="Gene3D" id="3.80.10.10">
    <property type="entry name" value="Ribonuclease Inhibitor"/>
    <property type="match status" value="1"/>
</dbReference>
<comment type="subcellular location">
    <subcellularLocation>
        <location evidence="1">Membrane</location>
        <topology evidence="1">Single-pass membrane protein</topology>
    </subcellularLocation>
</comment>
<accession>A0A9Q0KAX8</accession>
<reference evidence="9" key="1">
    <citation type="journal article" date="2023" name="Plant J.">
        <title>The genome of the king protea, Protea cynaroides.</title>
        <authorList>
            <person name="Chang J."/>
            <person name="Duong T.A."/>
            <person name="Schoeman C."/>
            <person name="Ma X."/>
            <person name="Roodt D."/>
            <person name="Barker N."/>
            <person name="Li Z."/>
            <person name="Van de Peer Y."/>
            <person name="Mizrachi E."/>
        </authorList>
    </citation>
    <scope>NUCLEOTIDE SEQUENCE</scope>
    <source>
        <tissue evidence="9">Young leaves</tissue>
    </source>
</reference>
<comment type="caution">
    <text evidence="9">The sequence shown here is derived from an EMBL/GenBank/DDBJ whole genome shotgun (WGS) entry which is preliminary data.</text>
</comment>
<keyword evidence="7 8" id="KW-0472">Membrane</keyword>
<dbReference type="Pfam" id="PF00560">
    <property type="entry name" value="LRR_1"/>
    <property type="match status" value="2"/>
</dbReference>
<dbReference type="EMBL" id="JAMYWD010000007">
    <property type="protein sequence ID" value="KAJ4967087.1"/>
    <property type="molecule type" value="Genomic_DNA"/>
</dbReference>
<evidence type="ECO:0000313" key="9">
    <source>
        <dbReference type="EMBL" id="KAJ4967087.1"/>
    </source>
</evidence>
<dbReference type="FunFam" id="3.80.10.10:FF:000129">
    <property type="entry name" value="Leucine-rich repeat receptor-like kinase"/>
    <property type="match status" value="1"/>
</dbReference>
<name>A0A9Q0KAX8_9MAGN</name>
<protein>
    <submittedName>
        <fullName evidence="9">Uncharacterized protein</fullName>
    </submittedName>
</protein>
<keyword evidence="2" id="KW-0433">Leucine-rich repeat</keyword>
<feature type="transmembrane region" description="Helical" evidence="8">
    <location>
        <begin position="24"/>
        <end position="45"/>
    </location>
</feature>
<evidence type="ECO:0000256" key="4">
    <source>
        <dbReference type="ARBA" id="ARBA00022729"/>
    </source>
</evidence>
<evidence type="ECO:0000313" key="10">
    <source>
        <dbReference type="Proteomes" id="UP001141806"/>
    </source>
</evidence>
<evidence type="ECO:0000256" key="1">
    <source>
        <dbReference type="ARBA" id="ARBA00004167"/>
    </source>
</evidence>
<keyword evidence="5" id="KW-0677">Repeat</keyword>
<dbReference type="PANTHER" id="PTHR47988">
    <property type="entry name" value="SOMATIC EMBRYOGENESIS RECEPTOR KINASE 1"/>
    <property type="match status" value="1"/>
</dbReference>
<dbReference type="Proteomes" id="UP001141806">
    <property type="component" value="Unassembled WGS sequence"/>
</dbReference>
<keyword evidence="6 8" id="KW-1133">Transmembrane helix</keyword>
<dbReference type="InterPro" id="IPR032675">
    <property type="entry name" value="LRR_dom_sf"/>
</dbReference>
<evidence type="ECO:0000256" key="8">
    <source>
        <dbReference type="SAM" id="Phobius"/>
    </source>
</evidence>
<evidence type="ECO:0000256" key="5">
    <source>
        <dbReference type="ARBA" id="ARBA00022737"/>
    </source>
</evidence>
<dbReference type="SUPFAM" id="SSF52058">
    <property type="entry name" value="L domain-like"/>
    <property type="match status" value="1"/>
</dbReference>
<dbReference type="AlphaFoldDB" id="A0A9Q0KAX8"/>
<evidence type="ECO:0000256" key="7">
    <source>
        <dbReference type="ARBA" id="ARBA00023136"/>
    </source>
</evidence>
<dbReference type="GO" id="GO:0016020">
    <property type="term" value="C:membrane"/>
    <property type="evidence" value="ECO:0007669"/>
    <property type="project" value="UniProtKB-SubCell"/>
</dbReference>
<dbReference type="OrthoDB" id="1056777at2759"/>
<dbReference type="InterPro" id="IPR001611">
    <property type="entry name" value="Leu-rich_rpt"/>
</dbReference>